<protein>
    <recommendedName>
        <fullName evidence="2">hydroxymethylbilane synthase</fullName>
        <ecNumber evidence="2">2.5.1.61</ecNumber>
    </recommendedName>
</protein>
<sequence length="370" mass="41059">MESGSKSVIRVGSRKSENVRGNLNTRLRKLDAAPCPYAALVLATAGLQRMGWAKRISKCRADNEAIVSMLAPFSHAETYCRILAERSFLKTLGNKSTADCILHVSMLAPFSHAETYCRILAERSFLKTLGNKSTADCILHVSMLAPFSHAETYCRILAERSFLKTLGNKSTADCILHVSMLAPFSHAETYCRILAERSFLKTLGNKSTADCILHVSMLAPFSHAETYCRILAERSFLKTLGNKSTADCILHVSMLAPFSHAETYCRILAERSFLKTLEPEPNPIEVLNNRITEKTDLSCEDTRSSEEIEALSKNDDRIFCGLTVNNNIPIDVIIKCDNLGKDLAEALIAKGALEVMKISQDYIRNSTVDR</sequence>
<dbReference type="PANTHER" id="PTHR11557">
    <property type="entry name" value="PORPHOBILINOGEN DEAMINASE"/>
    <property type="match status" value="1"/>
</dbReference>
<reference evidence="6 7" key="1">
    <citation type="journal article" date="2015" name="Genome Biol. Evol.">
        <title>The genome of winter moth (Operophtera brumata) provides a genomic perspective on sexual dimorphism and phenology.</title>
        <authorList>
            <person name="Derks M.F."/>
            <person name="Smit S."/>
            <person name="Salis L."/>
            <person name="Schijlen E."/>
            <person name="Bossers A."/>
            <person name="Mateman C."/>
            <person name="Pijl A.S."/>
            <person name="de Ridder D."/>
            <person name="Groenen M.A."/>
            <person name="Visser M.E."/>
            <person name="Megens H.J."/>
        </authorList>
    </citation>
    <scope>NUCLEOTIDE SEQUENCE [LARGE SCALE GENOMIC DNA]</scope>
    <source>
        <strain evidence="6">WM2013NL</strain>
        <tissue evidence="6">Head and thorax</tissue>
    </source>
</reference>
<gene>
    <name evidence="6" type="ORF">OBRU01_07318</name>
</gene>
<dbReference type="PANTHER" id="PTHR11557:SF0">
    <property type="entry name" value="PORPHOBILINOGEN DEAMINASE"/>
    <property type="match status" value="1"/>
</dbReference>
<dbReference type="STRING" id="104452.A0A0L7LJL9"/>
<feature type="domain" description="Porphobilinogen deaminase N-terminal" evidence="5">
    <location>
        <begin position="15"/>
        <end position="64"/>
    </location>
</feature>
<name>A0A0L7LJL9_OPEBR</name>
<dbReference type="Pfam" id="PF01379">
    <property type="entry name" value="Porphobil_deam"/>
    <property type="match status" value="1"/>
</dbReference>
<dbReference type="EC" id="2.5.1.61" evidence="2"/>
<evidence type="ECO:0000256" key="1">
    <source>
        <dbReference type="ARBA" id="ARBA00005638"/>
    </source>
</evidence>
<dbReference type="GO" id="GO:0004418">
    <property type="term" value="F:hydroxymethylbilane synthase activity"/>
    <property type="evidence" value="ECO:0007669"/>
    <property type="project" value="UniProtKB-EC"/>
</dbReference>
<dbReference type="GO" id="GO:0006783">
    <property type="term" value="P:heme biosynthetic process"/>
    <property type="evidence" value="ECO:0007669"/>
    <property type="project" value="TreeGrafter"/>
</dbReference>
<keyword evidence="3" id="KW-0808">Transferase</keyword>
<evidence type="ECO:0000313" key="6">
    <source>
        <dbReference type="EMBL" id="KOB75559.1"/>
    </source>
</evidence>
<keyword evidence="7" id="KW-1185">Reference proteome</keyword>
<dbReference type="GO" id="GO:0005737">
    <property type="term" value="C:cytoplasm"/>
    <property type="evidence" value="ECO:0007669"/>
    <property type="project" value="TreeGrafter"/>
</dbReference>
<dbReference type="Proteomes" id="UP000037510">
    <property type="component" value="Unassembled WGS sequence"/>
</dbReference>
<dbReference type="InterPro" id="IPR022417">
    <property type="entry name" value="Porphobilin_deaminase_N"/>
</dbReference>
<evidence type="ECO:0000259" key="5">
    <source>
        <dbReference type="Pfam" id="PF01379"/>
    </source>
</evidence>
<evidence type="ECO:0000313" key="7">
    <source>
        <dbReference type="Proteomes" id="UP000037510"/>
    </source>
</evidence>
<proteinExistence type="inferred from homology"/>
<dbReference type="InterPro" id="IPR000860">
    <property type="entry name" value="HemC"/>
</dbReference>
<dbReference type="Gene3D" id="3.40.190.10">
    <property type="entry name" value="Periplasmic binding protein-like II"/>
    <property type="match status" value="1"/>
</dbReference>
<dbReference type="SUPFAM" id="SSF53850">
    <property type="entry name" value="Periplasmic binding protein-like II"/>
    <property type="match status" value="1"/>
</dbReference>
<dbReference type="EMBL" id="JTDY01000885">
    <property type="protein sequence ID" value="KOB75559.1"/>
    <property type="molecule type" value="Genomic_DNA"/>
</dbReference>
<dbReference type="AlphaFoldDB" id="A0A0L7LJL9"/>
<comment type="caution">
    <text evidence="6">The sequence shown here is derived from an EMBL/GenBank/DDBJ whole genome shotgun (WGS) entry which is preliminary data.</text>
</comment>
<organism evidence="6 7">
    <name type="scientific">Operophtera brumata</name>
    <name type="common">Winter moth</name>
    <name type="synonym">Phalaena brumata</name>
    <dbReference type="NCBI Taxonomy" id="104452"/>
    <lineage>
        <taxon>Eukaryota</taxon>
        <taxon>Metazoa</taxon>
        <taxon>Ecdysozoa</taxon>
        <taxon>Arthropoda</taxon>
        <taxon>Hexapoda</taxon>
        <taxon>Insecta</taxon>
        <taxon>Pterygota</taxon>
        <taxon>Neoptera</taxon>
        <taxon>Endopterygota</taxon>
        <taxon>Lepidoptera</taxon>
        <taxon>Glossata</taxon>
        <taxon>Ditrysia</taxon>
        <taxon>Geometroidea</taxon>
        <taxon>Geometridae</taxon>
        <taxon>Larentiinae</taxon>
        <taxon>Operophtera</taxon>
    </lineage>
</organism>
<evidence type="ECO:0000256" key="4">
    <source>
        <dbReference type="ARBA" id="ARBA00023244"/>
    </source>
</evidence>
<comment type="similarity">
    <text evidence="1">Belongs to the HMBS family.</text>
</comment>
<keyword evidence="4" id="KW-0627">Porphyrin biosynthesis</keyword>
<evidence type="ECO:0000256" key="2">
    <source>
        <dbReference type="ARBA" id="ARBA00012655"/>
    </source>
</evidence>
<accession>A0A0L7LJL9</accession>
<evidence type="ECO:0000256" key="3">
    <source>
        <dbReference type="ARBA" id="ARBA00022679"/>
    </source>
</evidence>